<name>A0A645H1D2_9ZZZZ</name>
<dbReference type="EMBL" id="VSSQ01085029">
    <property type="protein sequence ID" value="MPN32827.1"/>
    <property type="molecule type" value="Genomic_DNA"/>
</dbReference>
<dbReference type="Pfam" id="PF01042">
    <property type="entry name" value="Ribonuc_L-PSP"/>
    <property type="match status" value="1"/>
</dbReference>
<dbReference type="InterPro" id="IPR035959">
    <property type="entry name" value="RutC-like_sf"/>
</dbReference>
<dbReference type="GO" id="GO:0016491">
    <property type="term" value="F:oxidoreductase activity"/>
    <property type="evidence" value="ECO:0007669"/>
    <property type="project" value="UniProtKB-KW"/>
</dbReference>
<dbReference type="InterPro" id="IPR006175">
    <property type="entry name" value="YjgF/YER057c/UK114"/>
</dbReference>
<dbReference type="AlphaFoldDB" id="A0A645H1D2"/>
<proteinExistence type="predicted"/>
<protein>
    <submittedName>
        <fullName evidence="1">Putative aminoacrylate peracid reductase RutC</fullName>
        <ecNumber evidence="1">1.-.-.-</ecNumber>
    </submittedName>
</protein>
<sequence length="127" mass="14222">MNFINNSEVITSGDLVVFGGIVAKSPDNILLFPFDVAKQTLWIIDHIKLILENIGLGLDHLIMVTVYLPDQKHYCEMNKAYTMLMPSPLPPRKVIFTPLTVEGAVVEFTAMASIHGKHIVRYKELNG</sequence>
<dbReference type="SUPFAM" id="SSF55298">
    <property type="entry name" value="YjgF-like"/>
    <property type="match status" value="1"/>
</dbReference>
<dbReference type="EC" id="1.-.-.-" evidence="1"/>
<organism evidence="1">
    <name type="scientific">bioreactor metagenome</name>
    <dbReference type="NCBI Taxonomy" id="1076179"/>
    <lineage>
        <taxon>unclassified sequences</taxon>
        <taxon>metagenomes</taxon>
        <taxon>ecological metagenomes</taxon>
    </lineage>
</organism>
<comment type="caution">
    <text evidence="1">The sequence shown here is derived from an EMBL/GenBank/DDBJ whole genome shotgun (WGS) entry which is preliminary data.</text>
</comment>
<keyword evidence="1" id="KW-0560">Oxidoreductase</keyword>
<reference evidence="1" key="1">
    <citation type="submission" date="2019-08" db="EMBL/GenBank/DDBJ databases">
        <authorList>
            <person name="Kucharzyk K."/>
            <person name="Murdoch R.W."/>
            <person name="Higgins S."/>
            <person name="Loffler F."/>
        </authorList>
    </citation>
    <scope>NUCLEOTIDE SEQUENCE</scope>
</reference>
<dbReference type="Gene3D" id="3.30.1330.40">
    <property type="entry name" value="RutC-like"/>
    <property type="match status" value="1"/>
</dbReference>
<accession>A0A645H1D2</accession>
<evidence type="ECO:0000313" key="1">
    <source>
        <dbReference type="EMBL" id="MPN32827.1"/>
    </source>
</evidence>
<gene>
    <name evidence="1" type="primary">rutC_11</name>
    <name evidence="1" type="ORF">SDC9_180308</name>
</gene>